<evidence type="ECO:0000313" key="3">
    <source>
        <dbReference type="Proteomes" id="UP001249851"/>
    </source>
</evidence>
<evidence type="ECO:0000259" key="1">
    <source>
        <dbReference type="PROSITE" id="PS50853"/>
    </source>
</evidence>
<name>A0AAD9QY99_ACRCE</name>
<dbReference type="SUPFAM" id="SSF49265">
    <property type="entry name" value="Fibronectin type III"/>
    <property type="match status" value="1"/>
</dbReference>
<feature type="domain" description="Fibronectin type-III" evidence="1">
    <location>
        <begin position="1"/>
        <end position="87"/>
    </location>
</feature>
<dbReference type="Gene3D" id="2.60.40.10">
    <property type="entry name" value="Immunoglobulins"/>
    <property type="match status" value="1"/>
</dbReference>
<organism evidence="2 3">
    <name type="scientific">Acropora cervicornis</name>
    <name type="common">Staghorn coral</name>
    <dbReference type="NCBI Taxonomy" id="6130"/>
    <lineage>
        <taxon>Eukaryota</taxon>
        <taxon>Metazoa</taxon>
        <taxon>Cnidaria</taxon>
        <taxon>Anthozoa</taxon>
        <taxon>Hexacorallia</taxon>
        <taxon>Scleractinia</taxon>
        <taxon>Astrocoeniina</taxon>
        <taxon>Acroporidae</taxon>
        <taxon>Acropora</taxon>
    </lineage>
</organism>
<proteinExistence type="predicted"/>
<dbReference type="AlphaFoldDB" id="A0AAD9QY99"/>
<dbReference type="EMBL" id="JARQWQ010000009">
    <property type="protein sequence ID" value="KAK2569649.1"/>
    <property type="molecule type" value="Genomic_DNA"/>
</dbReference>
<dbReference type="InterPro" id="IPR036116">
    <property type="entry name" value="FN3_sf"/>
</dbReference>
<accession>A0AAD9QY99</accession>
<dbReference type="PROSITE" id="PS50853">
    <property type="entry name" value="FN3"/>
    <property type="match status" value="1"/>
</dbReference>
<dbReference type="CDD" id="cd00063">
    <property type="entry name" value="FN3"/>
    <property type="match status" value="1"/>
</dbReference>
<dbReference type="Pfam" id="PF00041">
    <property type="entry name" value="fn3"/>
    <property type="match status" value="1"/>
</dbReference>
<evidence type="ECO:0000313" key="2">
    <source>
        <dbReference type="EMBL" id="KAK2569649.1"/>
    </source>
</evidence>
<dbReference type="InterPro" id="IPR013783">
    <property type="entry name" value="Ig-like_fold"/>
</dbReference>
<dbReference type="Proteomes" id="UP001249851">
    <property type="component" value="Unassembled WGS sequence"/>
</dbReference>
<keyword evidence="2" id="KW-0675">Receptor</keyword>
<comment type="caution">
    <text evidence="2">The sequence shown here is derived from an EMBL/GenBank/DDBJ whole genome shotgun (WGS) entry which is preliminary data.</text>
</comment>
<reference evidence="2" key="2">
    <citation type="journal article" date="2023" name="Science">
        <title>Genomic signatures of disease resistance in endangered staghorn corals.</title>
        <authorList>
            <person name="Vollmer S.V."/>
            <person name="Selwyn J.D."/>
            <person name="Despard B.A."/>
            <person name="Roesel C.L."/>
        </authorList>
    </citation>
    <scope>NUCLEOTIDE SEQUENCE</scope>
    <source>
        <strain evidence="2">K2</strain>
    </source>
</reference>
<gene>
    <name evidence="2" type="ORF">P5673_005480</name>
</gene>
<protein>
    <submittedName>
        <fullName evidence="2">Receptor-type tyrosine-protein phosphatase delta</fullName>
    </submittedName>
</protein>
<sequence>ALNSTSVLVRWSRINENYRNGIITRYTIHYEDVAQGDERIVDVLAPATETVIPGLRQKAKYSFKILAATSKGDGPYSNTTEEETEVFDNLVNMSPDYQSPQSTVLPRFPAGTCGGPRDETNYCVEVLAFTGQGYGIRSPCINASTGESVNLTYLQVYTYFCVQVLAFTMASEGVPGECVVKRKDEG</sequence>
<feature type="non-terminal residue" evidence="2">
    <location>
        <position position="186"/>
    </location>
</feature>
<keyword evidence="3" id="KW-1185">Reference proteome</keyword>
<feature type="non-terminal residue" evidence="2">
    <location>
        <position position="1"/>
    </location>
</feature>
<reference evidence="2" key="1">
    <citation type="journal article" date="2023" name="G3 (Bethesda)">
        <title>Whole genome assembly and annotation of the endangered Caribbean coral Acropora cervicornis.</title>
        <authorList>
            <person name="Selwyn J.D."/>
            <person name="Vollmer S.V."/>
        </authorList>
    </citation>
    <scope>NUCLEOTIDE SEQUENCE</scope>
    <source>
        <strain evidence="2">K2</strain>
    </source>
</reference>
<dbReference type="InterPro" id="IPR003961">
    <property type="entry name" value="FN3_dom"/>
</dbReference>